<dbReference type="STRING" id="747676.F4R8A8"/>
<evidence type="ECO:0000313" key="2">
    <source>
        <dbReference type="Proteomes" id="UP000001072"/>
    </source>
</evidence>
<proteinExistence type="predicted"/>
<dbReference type="Gene3D" id="1.10.600.10">
    <property type="entry name" value="Farnesyl Diphosphate Synthase"/>
    <property type="match status" value="1"/>
</dbReference>
<keyword evidence="2" id="KW-1185">Reference proteome</keyword>
<dbReference type="eggNOG" id="KOG4411">
    <property type="taxonomic scope" value="Eukaryota"/>
</dbReference>
<accession>F4R8A8</accession>
<sequence>MLSHIFESLRLGCDSGATHLPRVLDTKDQVYGRQQLFSRVAVGNFKAVWMGRLSIGIGNLGSNPVANRNQWPGLGSDSMKVGQSAYHQFIKQQRNLSSKTNSPIDQCLENLRRSDHSSVLQIPFYPKDVRSAFVAIKALNLELLSIPNSISSGKTLIGQMRYQWWRDAINTCFKEDSESQAPINHPVILALHPVIKKHKLTKYHLNRLIDAREKSYLNPKFNTIDDLIKHSQSTNFSILSLLLQSCNLSSTTTTNLPLSKIDHALSHLSNLLTISTLLHSLPSYYKSRSNLSILPIDLMICSEEELFKVAHSSNLINENILERVQQTIMRIFDLASSELNACRATLMDQEHHHSNLINQTLSPTYLDPSIRPLFLSATPAKTYLNRLEKLNFDAFHPSLQSRDWKLPFQIWSDSFFGKL</sequence>
<organism evidence="2">
    <name type="scientific">Melampsora larici-populina (strain 98AG31 / pathotype 3-4-7)</name>
    <name type="common">Poplar leaf rust fungus</name>
    <dbReference type="NCBI Taxonomy" id="747676"/>
    <lineage>
        <taxon>Eukaryota</taxon>
        <taxon>Fungi</taxon>
        <taxon>Dikarya</taxon>
        <taxon>Basidiomycota</taxon>
        <taxon>Pucciniomycotina</taxon>
        <taxon>Pucciniomycetes</taxon>
        <taxon>Pucciniales</taxon>
        <taxon>Melampsoraceae</taxon>
        <taxon>Melampsora</taxon>
    </lineage>
</organism>
<dbReference type="InterPro" id="IPR008949">
    <property type="entry name" value="Isoprenoid_synthase_dom_sf"/>
</dbReference>
<dbReference type="EMBL" id="GL883092">
    <property type="protein sequence ID" value="EGG11457.1"/>
    <property type="molecule type" value="Genomic_DNA"/>
</dbReference>
<protein>
    <submittedName>
        <fullName evidence="1">Uncharacterized protein</fullName>
    </submittedName>
</protein>
<dbReference type="Proteomes" id="UP000001072">
    <property type="component" value="Unassembled WGS sequence"/>
</dbReference>
<dbReference type="RefSeq" id="XP_007405092.1">
    <property type="nucleotide sequence ID" value="XM_007405030.1"/>
</dbReference>
<dbReference type="Pfam" id="PF00494">
    <property type="entry name" value="SQS_PSY"/>
    <property type="match status" value="1"/>
</dbReference>
<dbReference type="HOGENOM" id="CLU_037269_6_2_1"/>
<reference evidence="2" key="1">
    <citation type="journal article" date="2011" name="Proc. Natl. Acad. Sci. U.S.A.">
        <title>Obligate biotrophy features unraveled by the genomic analysis of rust fungi.</title>
        <authorList>
            <person name="Duplessis S."/>
            <person name="Cuomo C.A."/>
            <person name="Lin Y.-C."/>
            <person name="Aerts A."/>
            <person name="Tisserant E."/>
            <person name="Veneault-Fourrey C."/>
            <person name="Joly D.L."/>
            <person name="Hacquard S."/>
            <person name="Amselem J."/>
            <person name="Cantarel B.L."/>
            <person name="Chiu R."/>
            <person name="Coutinho P.M."/>
            <person name="Feau N."/>
            <person name="Field M."/>
            <person name="Frey P."/>
            <person name="Gelhaye E."/>
            <person name="Goldberg J."/>
            <person name="Grabherr M.G."/>
            <person name="Kodira C.D."/>
            <person name="Kohler A."/>
            <person name="Kuees U."/>
            <person name="Lindquist E.A."/>
            <person name="Lucas S.M."/>
            <person name="Mago R."/>
            <person name="Mauceli E."/>
            <person name="Morin E."/>
            <person name="Murat C."/>
            <person name="Pangilinan J.L."/>
            <person name="Park R."/>
            <person name="Pearson M."/>
            <person name="Quesneville H."/>
            <person name="Rouhier N."/>
            <person name="Sakthikumar S."/>
            <person name="Salamov A.A."/>
            <person name="Schmutz J."/>
            <person name="Selles B."/>
            <person name="Shapiro H."/>
            <person name="Tanguay P."/>
            <person name="Tuskan G.A."/>
            <person name="Henrissat B."/>
            <person name="Van de Peer Y."/>
            <person name="Rouze P."/>
            <person name="Ellis J.G."/>
            <person name="Dodds P.N."/>
            <person name="Schein J.E."/>
            <person name="Zhong S."/>
            <person name="Hamelin R.C."/>
            <person name="Grigoriev I.V."/>
            <person name="Szabo L.J."/>
            <person name="Martin F."/>
        </authorList>
    </citation>
    <scope>NUCLEOTIDE SEQUENCE [LARGE SCALE GENOMIC DNA]</scope>
    <source>
        <strain evidence="2">98AG31 / pathotype 3-4-7</strain>
    </source>
</reference>
<dbReference type="KEGG" id="mlr:MELLADRAFT_102433"/>
<dbReference type="InterPro" id="IPR002060">
    <property type="entry name" value="Squ/phyt_synthse"/>
</dbReference>
<dbReference type="VEuPathDB" id="FungiDB:MELLADRAFT_102433"/>
<gene>
    <name evidence="1" type="ORF">MELLADRAFT_102433</name>
</gene>
<dbReference type="InParanoid" id="F4R8A8"/>
<dbReference type="GeneID" id="18921675"/>
<dbReference type="AlphaFoldDB" id="F4R8A8"/>
<evidence type="ECO:0000313" key="1">
    <source>
        <dbReference type="EMBL" id="EGG11457.1"/>
    </source>
</evidence>
<name>F4R8A8_MELLP</name>
<dbReference type="OrthoDB" id="270318at2759"/>
<dbReference type="SUPFAM" id="SSF48576">
    <property type="entry name" value="Terpenoid synthases"/>
    <property type="match status" value="1"/>
</dbReference>